<evidence type="ECO:0000313" key="2">
    <source>
        <dbReference type="Proteomes" id="UP001140234"/>
    </source>
</evidence>
<gene>
    <name evidence="1" type="ORF">IWQ57_003792</name>
</gene>
<dbReference type="EMBL" id="JANBUJ010001327">
    <property type="protein sequence ID" value="KAJ2767831.1"/>
    <property type="molecule type" value="Genomic_DNA"/>
</dbReference>
<name>A0ACC1JUR5_9FUNG</name>
<evidence type="ECO:0000313" key="1">
    <source>
        <dbReference type="EMBL" id="KAJ2767831.1"/>
    </source>
</evidence>
<comment type="caution">
    <text evidence="1">The sequence shown here is derived from an EMBL/GenBank/DDBJ whole genome shotgun (WGS) entry which is preliminary data.</text>
</comment>
<dbReference type="Proteomes" id="UP001140234">
    <property type="component" value="Unassembled WGS sequence"/>
</dbReference>
<protein>
    <submittedName>
        <fullName evidence="1">Uncharacterized protein</fullName>
    </submittedName>
</protein>
<organism evidence="1 2">
    <name type="scientific">Coemansia nantahalensis</name>
    <dbReference type="NCBI Taxonomy" id="2789366"/>
    <lineage>
        <taxon>Eukaryota</taxon>
        <taxon>Fungi</taxon>
        <taxon>Fungi incertae sedis</taxon>
        <taxon>Zoopagomycota</taxon>
        <taxon>Kickxellomycotina</taxon>
        <taxon>Kickxellomycetes</taxon>
        <taxon>Kickxellales</taxon>
        <taxon>Kickxellaceae</taxon>
        <taxon>Coemansia</taxon>
    </lineage>
</organism>
<sequence>MAEKQALVSRQSVGMHASSAETVKVLVMYLWEFSGDPNVEVRSAATWVAAAKMPRETWALEVPDHFQLFAFMGKLTGAALKVAREARPTSTEQLFATLVDAFPQRFHQNSLTLRVASGDAFCGFTRMNAVARLEEMAHELHDQRESLAMLARATRSMFEGPWANIGVNPDTITKEGLDLVLSKLKAELARDERIKPELFGLATSQMQATAPRPTPQKVACHVATSTPAAADSQTRSQRKMISLKARVKMLEAEIAALRRQLEQQQL</sequence>
<reference evidence="1" key="1">
    <citation type="submission" date="2022-07" db="EMBL/GenBank/DDBJ databases">
        <title>Phylogenomic reconstructions and comparative analyses of Kickxellomycotina fungi.</title>
        <authorList>
            <person name="Reynolds N.K."/>
            <person name="Stajich J.E."/>
            <person name="Barry K."/>
            <person name="Grigoriev I.V."/>
            <person name="Crous P."/>
            <person name="Smith M.E."/>
        </authorList>
    </citation>
    <scope>NUCLEOTIDE SEQUENCE</scope>
    <source>
        <strain evidence="1">CBS 109366</strain>
    </source>
</reference>
<accession>A0ACC1JUR5</accession>
<keyword evidence="2" id="KW-1185">Reference proteome</keyword>
<proteinExistence type="predicted"/>